<feature type="domain" description="Glycosyltransferase subfamily 4-like N-terminal" evidence="2">
    <location>
        <begin position="45"/>
        <end position="221"/>
    </location>
</feature>
<dbReference type="AlphaFoldDB" id="A0A955L432"/>
<reference evidence="3" key="2">
    <citation type="journal article" date="2021" name="Microbiome">
        <title>Successional dynamics and alternative stable states in a saline activated sludge microbial community over 9 years.</title>
        <authorList>
            <person name="Wang Y."/>
            <person name="Ye J."/>
            <person name="Ju F."/>
            <person name="Liu L."/>
            <person name="Boyd J.A."/>
            <person name="Deng Y."/>
            <person name="Parks D.H."/>
            <person name="Jiang X."/>
            <person name="Yin X."/>
            <person name="Woodcroft B.J."/>
            <person name="Tyson G.W."/>
            <person name="Hugenholtz P."/>
            <person name="Polz M.F."/>
            <person name="Zhang T."/>
        </authorList>
    </citation>
    <scope>NUCLEOTIDE SEQUENCE</scope>
    <source>
        <strain evidence="3">HKST-UBA10</strain>
    </source>
</reference>
<feature type="domain" description="Glycosyl transferase family 1" evidence="1">
    <location>
        <begin position="247"/>
        <end position="403"/>
    </location>
</feature>
<gene>
    <name evidence="3" type="ORF">KC660_03675</name>
</gene>
<name>A0A955L432_9BACT</name>
<dbReference type="PANTHER" id="PTHR46401">
    <property type="entry name" value="GLYCOSYLTRANSFERASE WBBK-RELATED"/>
    <property type="match status" value="1"/>
</dbReference>
<comment type="caution">
    <text evidence="3">The sequence shown here is derived from an EMBL/GenBank/DDBJ whole genome shotgun (WGS) entry which is preliminary data.</text>
</comment>
<dbReference type="GO" id="GO:0016757">
    <property type="term" value="F:glycosyltransferase activity"/>
    <property type="evidence" value="ECO:0007669"/>
    <property type="project" value="InterPro"/>
</dbReference>
<sequence>MTEKATISECRETISSPLRIVVFSNEPVPTLGPLDHSLLGWRKTGGDGVVAEMQTRMLIQFGHQAKIMTPTPVGILSQGTNRIFLNSDKISRYDVMSNPLGNVSLITDILRHLAGVQIVYTHSLATGAILASLKSSNLIGNDIKLVHIGHTWSREIDWIVKGKESPYKVAMEKVLIQMADRIVVATNFEAEFLAIRYSDSEILQEDIYQKTRVVPLGVDIETYNPEQRYKVRKRNRMKLLKDLSDSLNFFMVAGINPLKGQFEVVRAFCKVLTEYPDTQIVLSLFGGPREGKEEYYKEILSFVEMQKEQIRRRILFFGIMPSLLACGIGDVFVGPSSTETWYLAATEAMACGIPSILSDIPILKEVSQGSSHFVPPLDVDAIAEAMVLLIHDEDYRALLAEKALARGQGLSWEKSTRILENVFYSLV</sequence>
<protein>
    <submittedName>
        <fullName evidence="3">Glycosyltransferase family 4 protein</fullName>
    </submittedName>
</protein>
<dbReference type="PANTHER" id="PTHR46401:SF8">
    <property type="entry name" value="BLL6006 PROTEIN"/>
    <property type="match status" value="1"/>
</dbReference>
<dbReference type="Gene3D" id="3.40.50.2000">
    <property type="entry name" value="Glycogen Phosphorylase B"/>
    <property type="match status" value="2"/>
</dbReference>
<evidence type="ECO:0000259" key="2">
    <source>
        <dbReference type="Pfam" id="PF13439"/>
    </source>
</evidence>
<evidence type="ECO:0000259" key="1">
    <source>
        <dbReference type="Pfam" id="PF00534"/>
    </source>
</evidence>
<dbReference type="Pfam" id="PF00534">
    <property type="entry name" value="Glycos_transf_1"/>
    <property type="match status" value="1"/>
</dbReference>
<evidence type="ECO:0000313" key="4">
    <source>
        <dbReference type="Proteomes" id="UP000782843"/>
    </source>
</evidence>
<dbReference type="CDD" id="cd03801">
    <property type="entry name" value="GT4_PimA-like"/>
    <property type="match status" value="1"/>
</dbReference>
<dbReference type="InterPro" id="IPR028098">
    <property type="entry name" value="Glyco_trans_4-like_N"/>
</dbReference>
<evidence type="ECO:0000313" key="3">
    <source>
        <dbReference type="EMBL" id="MCA9382479.1"/>
    </source>
</evidence>
<dbReference type="SUPFAM" id="SSF53756">
    <property type="entry name" value="UDP-Glycosyltransferase/glycogen phosphorylase"/>
    <property type="match status" value="1"/>
</dbReference>
<dbReference type="InterPro" id="IPR001296">
    <property type="entry name" value="Glyco_trans_1"/>
</dbReference>
<dbReference type="Pfam" id="PF13439">
    <property type="entry name" value="Glyco_transf_4"/>
    <property type="match status" value="1"/>
</dbReference>
<dbReference type="Proteomes" id="UP000782843">
    <property type="component" value="Unassembled WGS sequence"/>
</dbReference>
<reference evidence="3" key="1">
    <citation type="submission" date="2020-04" db="EMBL/GenBank/DDBJ databases">
        <authorList>
            <person name="Zhang T."/>
        </authorList>
    </citation>
    <scope>NUCLEOTIDE SEQUENCE</scope>
    <source>
        <strain evidence="3">HKST-UBA10</strain>
    </source>
</reference>
<accession>A0A955L432</accession>
<organism evidence="3 4">
    <name type="scientific">Candidatus Dojkabacteria bacterium</name>
    <dbReference type="NCBI Taxonomy" id="2099670"/>
    <lineage>
        <taxon>Bacteria</taxon>
        <taxon>Candidatus Dojkabacteria</taxon>
    </lineage>
</organism>
<dbReference type="EMBL" id="JAGQLG010000146">
    <property type="protein sequence ID" value="MCA9382479.1"/>
    <property type="molecule type" value="Genomic_DNA"/>
</dbReference>
<proteinExistence type="predicted"/>